<proteinExistence type="predicted"/>
<dbReference type="AlphaFoldDB" id="A0A3N6MGF6"/>
<comment type="caution">
    <text evidence="2">The sequence shown here is derived from an EMBL/GenBank/DDBJ whole genome shotgun (WGS) entry which is preliminary data.</text>
</comment>
<keyword evidence="2" id="KW-0482">Metalloprotease</keyword>
<keyword evidence="1" id="KW-0472">Membrane</keyword>
<gene>
    <name evidence="2" type="ORF">EA472_00675</name>
</gene>
<evidence type="ECO:0000313" key="2">
    <source>
        <dbReference type="EMBL" id="RQH03144.1"/>
    </source>
</evidence>
<dbReference type="InterPro" id="IPR052348">
    <property type="entry name" value="Metallopeptidase_M50B"/>
</dbReference>
<reference evidence="2 3" key="1">
    <citation type="submission" date="2018-10" db="EMBL/GenBank/DDBJ databases">
        <title>Natrarchaeobius chitinivorans gen. nov., sp. nov., and Natrarchaeobius haloalkaliphilus sp. nov., alkaliphilic, chitin-utilizing haloarchaea from hypersaline alkaline lakes.</title>
        <authorList>
            <person name="Sorokin D.Y."/>
            <person name="Elcheninov A.G."/>
            <person name="Kostrikina N.A."/>
            <person name="Bale N.J."/>
            <person name="Sinninghe Damste J.S."/>
            <person name="Khijniak T.V."/>
            <person name="Kublanov I.V."/>
            <person name="Toshchakov S.V."/>
        </authorList>
    </citation>
    <scope>NUCLEOTIDE SEQUENCE [LARGE SCALE GENOMIC DNA]</scope>
    <source>
        <strain evidence="2 3">AArcht7</strain>
    </source>
</reference>
<dbReference type="PANTHER" id="PTHR35864">
    <property type="entry name" value="ZINC METALLOPROTEASE MJ0611-RELATED"/>
    <property type="match status" value="1"/>
</dbReference>
<keyword evidence="1" id="KW-1133">Transmembrane helix</keyword>
<evidence type="ECO:0000256" key="1">
    <source>
        <dbReference type="SAM" id="Phobius"/>
    </source>
</evidence>
<feature type="transmembrane region" description="Helical" evidence="1">
    <location>
        <begin position="51"/>
        <end position="72"/>
    </location>
</feature>
<dbReference type="GO" id="GO:0008237">
    <property type="term" value="F:metallopeptidase activity"/>
    <property type="evidence" value="ECO:0007669"/>
    <property type="project" value="UniProtKB-KW"/>
</dbReference>
<feature type="transmembrane region" description="Helical" evidence="1">
    <location>
        <begin position="194"/>
        <end position="216"/>
    </location>
</feature>
<accession>A0A3N6MGF6</accession>
<evidence type="ECO:0000313" key="3">
    <source>
        <dbReference type="Proteomes" id="UP000281431"/>
    </source>
</evidence>
<name>A0A3N6MGF6_NATCH</name>
<organism evidence="2 3">
    <name type="scientific">Natrarchaeobius chitinivorans</name>
    <dbReference type="NCBI Taxonomy" id="1679083"/>
    <lineage>
        <taxon>Archaea</taxon>
        <taxon>Methanobacteriati</taxon>
        <taxon>Methanobacteriota</taxon>
        <taxon>Stenosarchaea group</taxon>
        <taxon>Halobacteria</taxon>
        <taxon>Halobacteriales</taxon>
        <taxon>Natrialbaceae</taxon>
        <taxon>Natrarchaeobius</taxon>
    </lineage>
</organism>
<feature type="transmembrane region" description="Helical" evidence="1">
    <location>
        <begin position="126"/>
        <end position="147"/>
    </location>
</feature>
<keyword evidence="3" id="KW-1185">Reference proteome</keyword>
<dbReference type="PANTHER" id="PTHR35864:SF1">
    <property type="entry name" value="ZINC METALLOPROTEASE YWHC-RELATED"/>
    <property type="match status" value="1"/>
</dbReference>
<feature type="transmembrane region" description="Helical" evidence="1">
    <location>
        <begin position="153"/>
        <end position="174"/>
    </location>
</feature>
<dbReference type="Proteomes" id="UP000281431">
    <property type="component" value="Unassembled WGS sequence"/>
</dbReference>
<keyword evidence="2" id="KW-0645">Protease</keyword>
<protein>
    <submittedName>
        <fullName evidence="2">Metalloprotease</fullName>
    </submittedName>
</protein>
<dbReference type="OrthoDB" id="86131at2157"/>
<feature type="transmembrane region" description="Helical" evidence="1">
    <location>
        <begin position="20"/>
        <end position="39"/>
    </location>
</feature>
<dbReference type="EMBL" id="REFZ01000001">
    <property type="protein sequence ID" value="RQH03144.1"/>
    <property type="molecule type" value="Genomic_DNA"/>
</dbReference>
<keyword evidence="2" id="KW-0378">Hydrolase</keyword>
<feature type="transmembrane region" description="Helical" evidence="1">
    <location>
        <begin position="92"/>
        <end position="114"/>
    </location>
</feature>
<keyword evidence="1" id="KW-0812">Transmembrane</keyword>
<dbReference type="GO" id="GO:0006508">
    <property type="term" value="P:proteolysis"/>
    <property type="evidence" value="ECO:0007669"/>
    <property type="project" value="UniProtKB-KW"/>
</dbReference>
<sequence>MSVRTGRRSEPELRFSDVELRDLAIAWIVLSVAFALLLAPIHRGLADVGTFVTMIALSFVTVGVAFLLHELAHKVVAIEYGQIAEFRADYQMLFLAIMSALVGFLFAAPGAVYHRGRITVRENGHIALAGPLTNLLLALLFFPLLLFSGQSGLVGFLGTIGHMGVLINLFLAAFNMIPFGPLDGRTVLEWSKPVFGAAFGLSILLLGGFIWAFGIWPW</sequence>